<organism evidence="2 3">
    <name type="scientific">Thermococcus cleftensis (strain DSM 27260 / KACC 17922 / CL1)</name>
    <dbReference type="NCBI Taxonomy" id="163003"/>
    <lineage>
        <taxon>Archaea</taxon>
        <taxon>Methanobacteriati</taxon>
        <taxon>Methanobacteriota</taxon>
        <taxon>Thermococci</taxon>
        <taxon>Thermococcales</taxon>
        <taxon>Thermococcaceae</taxon>
        <taxon>Thermococcus</taxon>
    </lineage>
</organism>
<dbReference type="AlphaFoldDB" id="I3ZTK7"/>
<protein>
    <recommendedName>
        <fullName evidence="1">Glucosyltransferase 3-like C-terminal domain-containing protein</fullName>
    </recommendedName>
</protein>
<feature type="domain" description="Glucosyltransferase 3-like C-terminal" evidence="1">
    <location>
        <begin position="219"/>
        <end position="367"/>
    </location>
</feature>
<dbReference type="HOGENOM" id="CLU_736977_0_0_2"/>
<dbReference type="KEGG" id="thm:CL1_0836"/>
<dbReference type="SUPFAM" id="SSF53756">
    <property type="entry name" value="UDP-Glycosyltransferase/glycogen phosphorylase"/>
    <property type="match status" value="1"/>
</dbReference>
<sequence>MLGSSNLKLDLVHSPAKFTTVIPLSNYSPATSHLLADVSRFSLELGFNVVKIPRIYIKNTKFPKVWREFHGLPKYISAIKKSDILLIPYPALFTPVYPSTILSYHDLKNIHYILEKKRYIVFVFDLPIERERTKGRVGYSIDIEKKLFKDSSAILTFNPQMDKVLRERYGLEDKVFVHFEILDYYTEFIPPEHKSLEYPRKAVLAGNLSKQYIGESLIKYLENYSRDDIVFTLIGRNQSWIKSLPPNIKYKGFINNRMKLHKEISKQDFGIISYSSSLIPYLRFGSTSKFSTYIASGIPVIVPVKATYLTKIVKKYNVGVTYKNENGIEKTILRITSHKYLKLRKNVLELANKIREGYFFKRALLQALESIDPKR</sequence>
<gene>
    <name evidence="2" type="ORF">CL1_0836</name>
</gene>
<accession>I3ZTK7</accession>
<reference evidence="2 3" key="1">
    <citation type="journal article" date="2012" name="J. Bacteriol.">
        <title>Complete Genome Sequence of the Hyperthermophilic Archaeon Thermococcus sp. Strain CL1, Isolated from a Paralvinella sp. Polychaete Worm Collected from a Hydrothermal Vent.</title>
        <authorList>
            <person name="Jung J.H."/>
            <person name="Holden J.F."/>
            <person name="Seo D.H."/>
            <person name="Park K.H."/>
            <person name="Shin H."/>
            <person name="Ryu S."/>
            <person name="Lee J.H."/>
            <person name="Park C.S."/>
        </authorList>
    </citation>
    <scope>NUCLEOTIDE SEQUENCE [LARGE SCALE GENOMIC DNA]</scope>
    <source>
        <strain evidence="3">DSM 27260 / KACC 17922 / CL1</strain>
    </source>
</reference>
<evidence type="ECO:0000313" key="3">
    <source>
        <dbReference type="Proteomes" id="UP000006064"/>
    </source>
</evidence>
<evidence type="ECO:0000313" key="2">
    <source>
        <dbReference type="EMBL" id="AFL95041.1"/>
    </source>
</evidence>
<name>I3ZTK7_THECF</name>
<dbReference type="InterPro" id="IPR058592">
    <property type="entry name" value="Gtf3_C"/>
</dbReference>
<keyword evidence="3" id="KW-1185">Reference proteome</keyword>
<dbReference type="Gene3D" id="3.40.50.2000">
    <property type="entry name" value="Glycogen Phosphorylase B"/>
    <property type="match status" value="2"/>
</dbReference>
<dbReference type="Proteomes" id="UP000006064">
    <property type="component" value="Chromosome"/>
</dbReference>
<dbReference type="STRING" id="163003.CL1_0836"/>
<dbReference type="Pfam" id="PF26337">
    <property type="entry name" value="Gtf3_C"/>
    <property type="match status" value="1"/>
</dbReference>
<proteinExistence type="predicted"/>
<evidence type="ECO:0000259" key="1">
    <source>
        <dbReference type="Pfam" id="PF26337"/>
    </source>
</evidence>
<dbReference type="EMBL" id="CP003651">
    <property type="protein sequence ID" value="AFL95041.1"/>
    <property type="molecule type" value="Genomic_DNA"/>
</dbReference>